<proteinExistence type="predicted"/>
<evidence type="ECO:0000256" key="6">
    <source>
        <dbReference type="ARBA" id="ARBA00023163"/>
    </source>
</evidence>
<dbReference type="InterPro" id="IPR036236">
    <property type="entry name" value="Znf_C2H2_sf"/>
</dbReference>
<keyword evidence="2" id="KW-0479">Metal-binding</keyword>
<dbReference type="SUPFAM" id="SSF57667">
    <property type="entry name" value="beta-beta-alpha zinc fingers"/>
    <property type="match status" value="1"/>
</dbReference>
<keyword evidence="4" id="KW-0862">Zinc</keyword>
<dbReference type="InterPro" id="IPR051061">
    <property type="entry name" value="Zinc_finger_trans_reg"/>
</dbReference>
<keyword evidence="11" id="KW-1185">Reference proteome</keyword>
<evidence type="ECO:0000256" key="8">
    <source>
        <dbReference type="PROSITE-ProRule" id="PRU00042"/>
    </source>
</evidence>
<comment type="subcellular location">
    <subcellularLocation>
        <location evidence="1">Nucleus</location>
    </subcellularLocation>
</comment>
<dbReference type="PROSITE" id="PS00028">
    <property type="entry name" value="ZINC_FINGER_C2H2_1"/>
    <property type="match status" value="2"/>
</dbReference>
<evidence type="ECO:0000256" key="7">
    <source>
        <dbReference type="ARBA" id="ARBA00023242"/>
    </source>
</evidence>
<reference evidence="10" key="1">
    <citation type="submission" date="2021-06" db="EMBL/GenBank/DDBJ databases">
        <authorList>
            <person name="Kallberg Y."/>
            <person name="Tangrot J."/>
            <person name="Rosling A."/>
        </authorList>
    </citation>
    <scope>NUCLEOTIDE SEQUENCE</scope>
    <source>
        <strain evidence="10">UK204</strain>
    </source>
</reference>
<keyword evidence="6" id="KW-0804">Transcription</keyword>
<sequence length="196" mass="22955">MSESVASIKPFVCKWFGAHSRFSTQEELEHHVYNDHKDLTNLKAFYRGFPIYNCPWEGCKKQLSDIPKLEEHLHEHTQQKPFKCPICNCLHQFESLDKLNQHLISNHNDSVVDPTGAVDMTKQKKGDTAKYEVKKNNQSAKYEVKDEDYLTSYNYEDDEDYLMCKALAKSLDRKYIEKLLVENGLDDIDFDKFFST</sequence>
<evidence type="ECO:0000256" key="3">
    <source>
        <dbReference type="ARBA" id="ARBA00022771"/>
    </source>
</evidence>
<dbReference type="SMART" id="SM00355">
    <property type="entry name" value="ZnF_C2H2"/>
    <property type="match status" value="3"/>
</dbReference>
<gene>
    <name evidence="10" type="ORF">FCALED_LOCUS3921</name>
</gene>
<evidence type="ECO:0000313" key="11">
    <source>
        <dbReference type="Proteomes" id="UP000789570"/>
    </source>
</evidence>
<dbReference type="GO" id="GO:0005634">
    <property type="term" value="C:nucleus"/>
    <property type="evidence" value="ECO:0007669"/>
    <property type="project" value="UniProtKB-SubCell"/>
</dbReference>
<dbReference type="AlphaFoldDB" id="A0A9N9F2G7"/>
<dbReference type="PROSITE" id="PS50157">
    <property type="entry name" value="ZINC_FINGER_C2H2_2"/>
    <property type="match status" value="1"/>
</dbReference>
<comment type="caution">
    <text evidence="10">The sequence shown here is derived from an EMBL/GenBank/DDBJ whole genome shotgun (WGS) entry which is preliminary data.</text>
</comment>
<dbReference type="OrthoDB" id="5305647at2759"/>
<dbReference type="EMBL" id="CAJVPQ010000723">
    <property type="protein sequence ID" value="CAG8505416.1"/>
    <property type="molecule type" value="Genomic_DNA"/>
</dbReference>
<evidence type="ECO:0000256" key="1">
    <source>
        <dbReference type="ARBA" id="ARBA00004123"/>
    </source>
</evidence>
<evidence type="ECO:0000256" key="2">
    <source>
        <dbReference type="ARBA" id="ARBA00022723"/>
    </source>
</evidence>
<accession>A0A9N9F2G7</accession>
<protein>
    <submittedName>
        <fullName evidence="10">3431_t:CDS:1</fullName>
    </submittedName>
</protein>
<organism evidence="10 11">
    <name type="scientific">Funneliformis caledonium</name>
    <dbReference type="NCBI Taxonomy" id="1117310"/>
    <lineage>
        <taxon>Eukaryota</taxon>
        <taxon>Fungi</taxon>
        <taxon>Fungi incertae sedis</taxon>
        <taxon>Mucoromycota</taxon>
        <taxon>Glomeromycotina</taxon>
        <taxon>Glomeromycetes</taxon>
        <taxon>Glomerales</taxon>
        <taxon>Glomeraceae</taxon>
        <taxon>Funneliformis</taxon>
    </lineage>
</organism>
<dbReference type="InterPro" id="IPR013087">
    <property type="entry name" value="Znf_C2H2_type"/>
</dbReference>
<keyword evidence="3 8" id="KW-0863">Zinc-finger</keyword>
<dbReference type="PANTHER" id="PTHR46179">
    <property type="entry name" value="ZINC FINGER PROTEIN"/>
    <property type="match status" value="1"/>
</dbReference>
<dbReference type="Gene3D" id="3.30.160.60">
    <property type="entry name" value="Classic Zinc Finger"/>
    <property type="match status" value="1"/>
</dbReference>
<keyword evidence="7" id="KW-0539">Nucleus</keyword>
<dbReference type="PANTHER" id="PTHR46179:SF13">
    <property type="entry name" value="C2H2-TYPE DOMAIN-CONTAINING PROTEIN"/>
    <property type="match status" value="1"/>
</dbReference>
<dbReference type="GO" id="GO:0008270">
    <property type="term" value="F:zinc ion binding"/>
    <property type="evidence" value="ECO:0007669"/>
    <property type="project" value="UniProtKB-KW"/>
</dbReference>
<dbReference type="InterPro" id="IPR057038">
    <property type="entry name" value="FBX41/ZN365_Znf-C2H2"/>
</dbReference>
<name>A0A9N9F2G7_9GLOM</name>
<dbReference type="GO" id="GO:0006357">
    <property type="term" value="P:regulation of transcription by RNA polymerase II"/>
    <property type="evidence" value="ECO:0007669"/>
    <property type="project" value="TreeGrafter"/>
</dbReference>
<evidence type="ECO:0000259" key="9">
    <source>
        <dbReference type="PROSITE" id="PS50157"/>
    </source>
</evidence>
<dbReference type="Proteomes" id="UP000789570">
    <property type="component" value="Unassembled WGS sequence"/>
</dbReference>
<evidence type="ECO:0000313" key="10">
    <source>
        <dbReference type="EMBL" id="CAG8505416.1"/>
    </source>
</evidence>
<feature type="domain" description="C2H2-type" evidence="9">
    <location>
        <begin position="52"/>
        <end position="81"/>
    </location>
</feature>
<evidence type="ECO:0000256" key="4">
    <source>
        <dbReference type="ARBA" id="ARBA00022833"/>
    </source>
</evidence>
<evidence type="ECO:0000256" key="5">
    <source>
        <dbReference type="ARBA" id="ARBA00023015"/>
    </source>
</evidence>
<keyword evidence="5" id="KW-0805">Transcription regulation</keyword>
<dbReference type="Pfam" id="PF23165">
    <property type="entry name" value="zf-C2H2_FBX41"/>
    <property type="match status" value="1"/>
</dbReference>